<feature type="domain" description="Beta-lactamase-related" evidence="2">
    <location>
        <begin position="45"/>
        <end position="351"/>
    </location>
</feature>
<sequence length="353" mass="39902">MVHRRLVFALAPLISLGSTFSHKIIDKNDNHKSSESPYVNDQKADNLVKRFKEYNGSPGVSVCVRKGNATVYKSAFGYSDVENLVPARVNTSYRIASISKLFTSILFGRHMEKYAIRLDDPIQNFTSDVNVKSLNYNKITARHILAHSSGIRHYKTETGSDSLDLAELLSSREFKNTQEALTLFLDDELLHEPGQKYTYSTHSFTLLAYALEQSMQVSLLESDKRHLSPDSMKFINQMKSLFQAFGLTHTDLDLNPCLIGNRTRYYRRDGKFYLTNCDSVNCSYKYAGGGLVSTVEDLTRFGQQLVNIYTGKTKHPYISQQTLATLWSPQDTPVEYQGGFPRYSLGLGCFLAT</sequence>
<protein>
    <recommendedName>
        <fullName evidence="2">Beta-lactamase-related domain-containing protein</fullName>
    </recommendedName>
</protein>
<keyword evidence="4" id="KW-1185">Reference proteome</keyword>
<name>A0ABD2QI05_9PLAT</name>
<accession>A0ABD2QI05</accession>
<evidence type="ECO:0000313" key="4">
    <source>
        <dbReference type="Proteomes" id="UP001626550"/>
    </source>
</evidence>
<evidence type="ECO:0000313" key="3">
    <source>
        <dbReference type="EMBL" id="KAL3319149.1"/>
    </source>
</evidence>
<dbReference type="InterPro" id="IPR052794">
    <property type="entry name" value="Mito_Ser_Protease_LACTB"/>
</dbReference>
<dbReference type="AlphaFoldDB" id="A0ABD2QI05"/>
<reference evidence="3 4" key="1">
    <citation type="submission" date="2024-11" db="EMBL/GenBank/DDBJ databases">
        <title>Adaptive evolution of stress response genes in parasites aligns with host niche diversity.</title>
        <authorList>
            <person name="Hahn C."/>
            <person name="Resl P."/>
        </authorList>
    </citation>
    <scope>NUCLEOTIDE SEQUENCE [LARGE SCALE GENOMIC DNA]</scope>
    <source>
        <strain evidence="3">EGGRZ-B1_66</strain>
        <tissue evidence="3">Body</tissue>
    </source>
</reference>
<feature type="chain" id="PRO_5044767030" description="Beta-lactamase-related domain-containing protein" evidence="1">
    <location>
        <begin position="22"/>
        <end position="353"/>
    </location>
</feature>
<dbReference type="PANTHER" id="PTHR46520">
    <property type="entry name" value="SERINE BETA-LACTAMASE-LIKE PROTEIN LACTB, MITOCHONDRIAL"/>
    <property type="match status" value="1"/>
</dbReference>
<dbReference type="InterPro" id="IPR012338">
    <property type="entry name" value="Beta-lactam/transpept-like"/>
</dbReference>
<dbReference type="Gene3D" id="3.40.710.10">
    <property type="entry name" value="DD-peptidase/beta-lactamase superfamily"/>
    <property type="match status" value="1"/>
</dbReference>
<dbReference type="PANTHER" id="PTHR46520:SF1">
    <property type="entry name" value="SERINE BETA-LACTAMASE-LIKE PROTEIN LACTB, MITOCHONDRIAL"/>
    <property type="match status" value="1"/>
</dbReference>
<evidence type="ECO:0000259" key="2">
    <source>
        <dbReference type="Pfam" id="PF00144"/>
    </source>
</evidence>
<proteinExistence type="predicted"/>
<dbReference type="SUPFAM" id="SSF56601">
    <property type="entry name" value="beta-lactamase/transpeptidase-like"/>
    <property type="match status" value="1"/>
</dbReference>
<dbReference type="EMBL" id="JBJKFK010000166">
    <property type="protein sequence ID" value="KAL3319149.1"/>
    <property type="molecule type" value="Genomic_DNA"/>
</dbReference>
<dbReference type="Pfam" id="PF00144">
    <property type="entry name" value="Beta-lactamase"/>
    <property type="match status" value="1"/>
</dbReference>
<dbReference type="Proteomes" id="UP001626550">
    <property type="component" value="Unassembled WGS sequence"/>
</dbReference>
<evidence type="ECO:0000256" key="1">
    <source>
        <dbReference type="SAM" id="SignalP"/>
    </source>
</evidence>
<organism evidence="3 4">
    <name type="scientific">Cichlidogyrus casuarinus</name>
    <dbReference type="NCBI Taxonomy" id="1844966"/>
    <lineage>
        <taxon>Eukaryota</taxon>
        <taxon>Metazoa</taxon>
        <taxon>Spiralia</taxon>
        <taxon>Lophotrochozoa</taxon>
        <taxon>Platyhelminthes</taxon>
        <taxon>Monogenea</taxon>
        <taxon>Monopisthocotylea</taxon>
        <taxon>Dactylogyridea</taxon>
        <taxon>Ancyrocephalidae</taxon>
        <taxon>Cichlidogyrus</taxon>
    </lineage>
</organism>
<dbReference type="InterPro" id="IPR001466">
    <property type="entry name" value="Beta-lactam-related"/>
</dbReference>
<keyword evidence="1" id="KW-0732">Signal</keyword>
<gene>
    <name evidence="3" type="ORF">Ciccas_002186</name>
</gene>
<comment type="caution">
    <text evidence="3">The sequence shown here is derived from an EMBL/GenBank/DDBJ whole genome shotgun (WGS) entry which is preliminary data.</text>
</comment>
<feature type="signal peptide" evidence="1">
    <location>
        <begin position="1"/>
        <end position="21"/>
    </location>
</feature>